<name>A0AA85AIU7_9TREM</name>
<protein>
    <submittedName>
        <fullName evidence="3">Uncharacterized protein</fullName>
    </submittedName>
</protein>
<feature type="region of interest" description="Disordered" evidence="1">
    <location>
        <begin position="1"/>
        <end position="35"/>
    </location>
</feature>
<feature type="compositionally biased region" description="Polar residues" evidence="1">
    <location>
        <begin position="21"/>
        <end position="35"/>
    </location>
</feature>
<evidence type="ECO:0000256" key="1">
    <source>
        <dbReference type="SAM" id="MobiDB-lite"/>
    </source>
</evidence>
<evidence type="ECO:0000313" key="2">
    <source>
        <dbReference type="Proteomes" id="UP000050790"/>
    </source>
</evidence>
<evidence type="ECO:0000313" key="3">
    <source>
        <dbReference type="WBParaSite" id="SMRG1_86780.1"/>
    </source>
</evidence>
<dbReference type="WBParaSite" id="SMRG1_86780.1">
    <property type="protein sequence ID" value="SMRG1_86780.1"/>
    <property type="gene ID" value="SMRG1_86780"/>
</dbReference>
<accession>A0AA85AIU7</accession>
<dbReference type="AlphaFoldDB" id="A0AA85AIU7"/>
<reference evidence="3" key="1">
    <citation type="submission" date="2023-11" db="UniProtKB">
        <authorList>
            <consortium name="WormBaseParasite"/>
        </authorList>
    </citation>
    <scope>IDENTIFICATION</scope>
</reference>
<sequence>MLSNFRYRSRDAGTTIDISEKSQTTKQGSGTTNSPSGKLLIMLHFSGLSSCQMFHDIDISNMFETIK</sequence>
<dbReference type="Proteomes" id="UP000050790">
    <property type="component" value="Unassembled WGS sequence"/>
</dbReference>
<organism evidence="2 3">
    <name type="scientific">Schistosoma margrebowiei</name>
    <dbReference type="NCBI Taxonomy" id="48269"/>
    <lineage>
        <taxon>Eukaryota</taxon>
        <taxon>Metazoa</taxon>
        <taxon>Spiralia</taxon>
        <taxon>Lophotrochozoa</taxon>
        <taxon>Platyhelminthes</taxon>
        <taxon>Trematoda</taxon>
        <taxon>Digenea</taxon>
        <taxon>Strigeidida</taxon>
        <taxon>Schistosomatoidea</taxon>
        <taxon>Schistosomatidae</taxon>
        <taxon>Schistosoma</taxon>
    </lineage>
</organism>
<proteinExistence type="predicted"/>